<accession>A0A511Y833</accession>
<evidence type="ECO:0000313" key="2">
    <source>
        <dbReference type="Proteomes" id="UP000321150"/>
    </source>
</evidence>
<dbReference type="AlphaFoldDB" id="A0A511Y833"/>
<gene>
    <name evidence="1" type="ORF">CLA01_14100</name>
</gene>
<proteinExistence type="predicted"/>
<evidence type="ECO:0000313" key="1">
    <source>
        <dbReference type="EMBL" id="GEN71338.1"/>
    </source>
</evidence>
<dbReference type="Proteomes" id="UP000321150">
    <property type="component" value="Unassembled WGS sequence"/>
</dbReference>
<organism evidence="1 2">
    <name type="scientific">Chryseobacterium lathyri</name>
    <dbReference type="NCBI Taxonomy" id="395933"/>
    <lineage>
        <taxon>Bacteria</taxon>
        <taxon>Pseudomonadati</taxon>
        <taxon>Bacteroidota</taxon>
        <taxon>Flavobacteriia</taxon>
        <taxon>Flavobacteriales</taxon>
        <taxon>Weeksellaceae</taxon>
        <taxon>Chryseobacterium group</taxon>
        <taxon>Chryseobacterium</taxon>
    </lineage>
</organism>
<sequence length="112" mass="12952">MEINKIKDHIAEKFSNDYRIWSDVLSNTQPENYVCKNWQVEISQEDIFVDTPSKTFSVNEGFFACNLILQSDNQGDDITYSKSFSAKGTFQLDSINRIEIEDIDIAIEIDIF</sequence>
<name>A0A511Y833_9FLAO</name>
<reference evidence="1 2" key="1">
    <citation type="submission" date="2019-07" db="EMBL/GenBank/DDBJ databases">
        <title>Whole genome shotgun sequence of Chryseobacterium lathyri NBRC 105250.</title>
        <authorList>
            <person name="Hosoyama A."/>
            <person name="Uohara A."/>
            <person name="Ohji S."/>
            <person name="Ichikawa N."/>
        </authorList>
    </citation>
    <scope>NUCLEOTIDE SEQUENCE [LARGE SCALE GENOMIC DNA]</scope>
    <source>
        <strain evidence="1 2">NBRC 105250</strain>
    </source>
</reference>
<comment type="caution">
    <text evidence="1">The sequence shown here is derived from an EMBL/GenBank/DDBJ whole genome shotgun (WGS) entry which is preliminary data.</text>
</comment>
<dbReference type="OrthoDB" id="1451642at2"/>
<protein>
    <submittedName>
        <fullName evidence="1">Uncharacterized protein</fullName>
    </submittedName>
</protein>
<dbReference type="EMBL" id="BJYI01000005">
    <property type="protein sequence ID" value="GEN71338.1"/>
    <property type="molecule type" value="Genomic_DNA"/>
</dbReference>
<dbReference type="RefSeq" id="WP_111954433.1">
    <property type="nucleotide sequence ID" value="NZ_BJYI01000005.1"/>
</dbReference>